<sequence>IEDHWQHCQRAIREAASDVLGFKSPPQRNPWFDEECKRIHAAKQEAYKTALYRKTRAARGLYEQKRREERRLLRKKKKEHEKRAIEGMERCYNSNEVRKFYQQISRTRQGYNTRTGACKDEEGNIVVESQSMLRIWKDHFCKLYNGNDQQNTPARQNNPFNLDDNQHVRPPDQNEVKIAISKLKNNKAAGADGLPAELFKAAGDDLVRSIHQLICKIWSEECMPDEWNLSIVCPVHKKGDPLICANYRGISLLSVAYKILSAVLCERLKPYVNNLIGPYQCGFRPGKSTIDQIFTLRQILEKTQEFQVDTHHLFIDFKAAYDSIYRDELYRAMSSFGIPAKLVRLCRMTMEEARCSIKVGNNLTETFEVNRGFRQGDALSCDFFNIVLERIVQNSLANTRGTIFQKSVQLLAYADDIDIIGRTQRAVNEAFVSIESEAAKMGLAVNEHKTKYMLSSKKDAHHRRLGQNVTIGSYNFEVVRDFVYLGTAVTAHNDTSAEINRRITLANRCFFGLRRQLSSKRLSRKTKIAIYKTLIIPVLLYGAEAWTLSKSDEDALGRFERKVLRAIFGPVCINGEWRRRFNDELYGLFNDIDLARRVRIHRLRWLGHLERMDTNAPTRKIFEFNPEGQRSRGRPHLRWRAQVERDLKQLGVRGWRTLAKDRAGWRDMLAEAQVHHGL</sequence>
<keyword evidence="2" id="KW-0540">Nuclease</keyword>
<organism evidence="2">
    <name type="scientific">Tabanus bromius</name>
    <name type="common">Band-eyed brown horse fly</name>
    <dbReference type="NCBI Taxonomy" id="304241"/>
    <lineage>
        <taxon>Eukaryota</taxon>
        <taxon>Metazoa</taxon>
        <taxon>Ecdysozoa</taxon>
        <taxon>Arthropoda</taxon>
        <taxon>Hexapoda</taxon>
        <taxon>Insecta</taxon>
        <taxon>Pterygota</taxon>
        <taxon>Neoptera</taxon>
        <taxon>Endopterygota</taxon>
        <taxon>Diptera</taxon>
        <taxon>Brachycera</taxon>
        <taxon>Tabanomorpha</taxon>
        <taxon>Tabanoidea</taxon>
        <taxon>Tabanidae</taxon>
        <taxon>Tabanus</taxon>
    </lineage>
</organism>
<feature type="domain" description="Reverse transcriptase" evidence="1">
    <location>
        <begin position="216"/>
        <end position="489"/>
    </location>
</feature>
<keyword evidence="2" id="KW-0695">RNA-directed DNA polymerase</keyword>
<keyword evidence="2" id="KW-0255">Endonuclease</keyword>
<evidence type="ECO:0000259" key="1">
    <source>
        <dbReference type="PROSITE" id="PS50878"/>
    </source>
</evidence>
<keyword evidence="2" id="KW-0548">Nucleotidyltransferase</keyword>
<name>A0A0K8TRS6_TABBR</name>
<dbReference type="PANTHER" id="PTHR47027">
    <property type="entry name" value="REVERSE TRANSCRIPTASE DOMAIN-CONTAINING PROTEIN"/>
    <property type="match status" value="1"/>
</dbReference>
<dbReference type="AlphaFoldDB" id="A0A0K8TRS6"/>
<reference evidence="2" key="1">
    <citation type="journal article" date="2015" name="Insect Biochem. Mol. Biol.">
        <title>An insight into the sialome of the horse fly, Tabanus bromius.</title>
        <authorList>
            <person name="Ribeiro J.M."/>
            <person name="Kazimirova M."/>
            <person name="Takac P."/>
            <person name="Andersen J.F."/>
            <person name="Francischetti I.M."/>
        </authorList>
    </citation>
    <scope>NUCLEOTIDE SEQUENCE</scope>
</reference>
<dbReference type="InterPro" id="IPR000477">
    <property type="entry name" value="RT_dom"/>
</dbReference>
<dbReference type="GO" id="GO:0003964">
    <property type="term" value="F:RNA-directed DNA polymerase activity"/>
    <property type="evidence" value="ECO:0007669"/>
    <property type="project" value="UniProtKB-KW"/>
</dbReference>
<keyword evidence="2" id="KW-0378">Hydrolase</keyword>
<dbReference type="Pfam" id="PF00078">
    <property type="entry name" value="RVT_1"/>
    <property type="match status" value="1"/>
</dbReference>
<dbReference type="CDD" id="cd01650">
    <property type="entry name" value="RT_nLTR_like"/>
    <property type="match status" value="1"/>
</dbReference>
<dbReference type="PROSITE" id="PS50878">
    <property type="entry name" value="RT_POL"/>
    <property type="match status" value="1"/>
</dbReference>
<evidence type="ECO:0000313" key="2">
    <source>
        <dbReference type="EMBL" id="JAI16861.1"/>
    </source>
</evidence>
<dbReference type="EMBL" id="GDAI01000742">
    <property type="protein sequence ID" value="JAI16861.1"/>
    <property type="molecule type" value="mRNA"/>
</dbReference>
<dbReference type="PANTHER" id="PTHR47027:SF20">
    <property type="entry name" value="REVERSE TRANSCRIPTASE-LIKE PROTEIN WITH RNA-DIRECTED DNA POLYMERASE DOMAIN"/>
    <property type="match status" value="1"/>
</dbReference>
<dbReference type="SUPFAM" id="SSF56672">
    <property type="entry name" value="DNA/RNA polymerases"/>
    <property type="match status" value="1"/>
</dbReference>
<feature type="non-terminal residue" evidence="2">
    <location>
        <position position="1"/>
    </location>
</feature>
<keyword evidence="2" id="KW-0808">Transferase</keyword>
<proteinExistence type="evidence at transcript level"/>
<accession>A0A0K8TRS6</accession>
<dbReference type="InterPro" id="IPR043502">
    <property type="entry name" value="DNA/RNA_pol_sf"/>
</dbReference>
<protein>
    <submittedName>
        <fullName evidence="2">Putative endonuclease-reverse transcriptase</fullName>
    </submittedName>
</protein>
<dbReference type="GO" id="GO:0004519">
    <property type="term" value="F:endonuclease activity"/>
    <property type="evidence" value="ECO:0007669"/>
    <property type="project" value="UniProtKB-KW"/>
</dbReference>